<dbReference type="EMBL" id="FN667742">
    <property type="protein sequence ID" value="CBJ90904.1"/>
    <property type="molecule type" value="Genomic_DNA"/>
</dbReference>
<sequence>MKGFIAISAATGLLFITGSANAISANVQMGKHNTSTSVGIGDKNAGLSLNGNWTRSDHNGQVGSLGLAFGLPIGSLTASVGGKALYLSPKDGKDGAALAGGIGLNWAVTPLLSLYGESYGSPSGLTSGMDSYTEATGGVRYTLFKPLSIDGGYRVIDMKGKNGNRSNKVSDGFFIGAGVSF</sequence>
<feature type="signal peptide" evidence="1">
    <location>
        <begin position="1"/>
        <end position="22"/>
    </location>
</feature>
<name>D3VJ47_XENNA</name>
<feature type="chain" id="PRO_5003051501" evidence="1">
    <location>
        <begin position="23"/>
        <end position="181"/>
    </location>
</feature>
<dbReference type="GeneID" id="24902497"/>
<gene>
    <name evidence="2" type="primary">yfaZ</name>
    <name evidence="2" type="ordered locus">XNC1_2850</name>
</gene>
<dbReference type="Pfam" id="PF07437">
    <property type="entry name" value="YfaZ"/>
    <property type="match status" value="1"/>
</dbReference>
<evidence type="ECO:0000313" key="3">
    <source>
        <dbReference type="Proteomes" id="UP000008075"/>
    </source>
</evidence>
<dbReference type="KEGG" id="xne:XNC1_2850"/>
<dbReference type="HOGENOM" id="CLU_128134_1_0_6"/>
<dbReference type="InterPro" id="IPR009998">
    <property type="entry name" value="YfaZ"/>
</dbReference>
<keyword evidence="1" id="KW-0732">Signal</keyword>
<dbReference type="STRING" id="406817.XNC1_2850"/>
<organism evidence="2 3">
    <name type="scientific">Xenorhabdus nematophila (strain ATCC 19061 / DSM 3370 / CCUG 14189 / LMG 1036 / NCIMB 9965 / AN6)</name>
    <dbReference type="NCBI Taxonomy" id="406817"/>
    <lineage>
        <taxon>Bacteria</taxon>
        <taxon>Pseudomonadati</taxon>
        <taxon>Pseudomonadota</taxon>
        <taxon>Gammaproteobacteria</taxon>
        <taxon>Enterobacterales</taxon>
        <taxon>Morganellaceae</taxon>
        <taxon>Xenorhabdus</taxon>
    </lineage>
</organism>
<evidence type="ECO:0000256" key="1">
    <source>
        <dbReference type="SAM" id="SignalP"/>
    </source>
</evidence>
<reference evidence="2 3" key="1">
    <citation type="journal article" date="2011" name="PLoS ONE">
        <title>The entomopathogenic bacterial endosymbionts xenorhabdus and photorhabdus: convergent lifestyles from divergent genomes.</title>
        <authorList>
            <person name="Chaston J.M."/>
            <person name="Suen G."/>
            <person name="Tucker S.L."/>
            <person name="Andersen A.W."/>
            <person name="Bhasin A."/>
            <person name="Bode E."/>
            <person name="Bode H.B."/>
            <person name="Brachmann A.O."/>
            <person name="Cowles C.E."/>
            <person name="Cowles K.N."/>
            <person name="Darby C."/>
            <person name="de Leon L."/>
            <person name="Drace K."/>
            <person name="Du Z."/>
            <person name="Givaudan A."/>
            <person name="Herbert Tran E.E."/>
            <person name="Jewell K.A."/>
            <person name="Knack J.J."/>
            <person name="Krasomil-Osterfeld K.C."/>
            <person name="Kukor R."/>
            <person name="Lanois A."/>
            <person name="Latreille P."/>
            <person name="Leimgruber N.K."/>
            <person name="Lipke C.M."/>
            <person name="Liu R."/>
            <person name="Lu X."/>
            <person name="Martens E.C."/>
            <person name="Marri P.R."/>
            <person name="Medigue C."/>
            <person name="Menard M.L."/>
            <person name="Miller N.M."/>
            <person name="Morales-Soto N."/>
            <person name="Norton S."/>
            <person name="Ogier J.C."/>
            <person name="Orchard S.S."/>
            <person name="Park D."/>
            <person name="Park Y."/>
            <person name="Qurollo B.A."/>
            <person name="Sugar D.R."/>
            <person name="Richards G.R."/>
            <person name="Rouy Z."/>
            <person name="Slominski B."/>
            <person name="Slominski K."/>
            <person name="Snyder H."/>
            <person name="Tjaden B.C."/>
            <person name="van der Hoeven R."/>
            <person name="Welch R.D."/>
            <person name="Wheeler C."/>
            <person name="Xiang B."/>
            <person name="Barbazuk B."/>
            <person name="Gaudriault S."/>
            <person name="Goodner B."/>
            <person name="Slater S.C."/>
            <person name="Forst S."/>
            <person name="Goldman B.S."/>
            <person name="Goodrich-Blair H."/>
        </authorList>
    </citation>
    <scope>NUCLEOTIDE SEQUENCE [LARGE SCALE GENOMIC DNA]</scope>
    <source>
        <strain evidence="3">ATCC 19061 / DSM 3370 / CCUG 14189 / LMG 1036 / NCIMB 9965 / AN6</strain>
    </source>
</reference>
<proteinExistence type="predicted"/>
<dbReference type="Proteomes" id="UP000008075">
    <property type="component" value="Chromosome"/>
</dbReference>
<dbReference type="AlphaFoldDB" id="D3VJ47"/>
<dbReference type="SUPFAM" id="SSF56935">
    <property type="entry name" value="Porins"/>
    <property type="match status" value="1"/>
</dbReference>
<keyword evidence="3" id="KW-1185">Reference proteome</keyword>
<evidence type="ECO:0000313" key="2">
    <source>
        <dbReference type="EMBL" id="CBJ90904.1"/>
    </source>
</evidence>
<protein>
    <submittedName>
        <fullName evidence="2">Outer membrane porin protein</fullName>
    </submittedName>
</protein>
<accession>D3VJ47</accession>
<dbReference type="RefSeq" id="WP_010846790.1">
    <property type="nucleotide sequence ID" value="NC_014228.1"/>
</dbReference>
<dbReference type="eggNOG" id="ENOG5030AVP">
    <property type="taxonomic scope" value="Bacteria"/>
</dbReference>